<feature type="signal peptide" evidence="1">
    <location>
        <begin position="1"/>
        <end position="25"/>
    </location>
</feature>
<evidence type="ECO:0000313" key="5">
    <source>
        <dbReference type="Proteomes" id="UP001139648"/>
    </source>
</evidence>
<dbReference type="RefSeq" id="WP_253746432.1">
    <property type="nucleotide sequence ID" value="NZ_BAABKA010000007.1"/>
</dbReference>
<comment type="caution">
    <text evidence="4">The sequence shown here is derived from an EMBL/GenBank/DDBJ whole genome shotgun (WGS) entry which is preliminary data.</text>
</comment>
<dbReference type="Gene3D" id="3.60.21.70">
    <property type="entry name" value="PhoD-like phosphatase"/>
    <property type="match status" value="1"/>
</dbReference>
<dbReference type="CDD" id="cd07389">
    <property type="entry name" value="MPP_PhoD"/>
    <property type="match status" value="1"/>
</dbReference>
<feature type="domain" description="PhoD-like phosphatase metallophosphatase" evidence="2">
    <location>
        <begin position="147"/>
        <end position="479"/>
    </location>
</feature>
<protein>
    <submittedName>
        <fullName evidence="4">Alkaline phosphatase D</fullName>
        <ecNumber evidence="4">3.1.3.1</ecNumber>
    </submittedName>
</protein>
<evidence type="ECO:0000256" key="1">
    <source>
        <dbReference type="SAM" id="SignalP"/>
    </source>
</evidence>
<gene>
    <name evidence="4" type="ORF">HD597_006191</name>
</gene>
<organism evidence="4 5">
    <name type="scientific">Nonomuraea thailandensis</name>
    <dbReference type="NCBI Taxonomy" id="1188745"/>
    <lineage>
        <taxon>Bacteria</taxon>
        <taxon>Bacillati</taxon>
        <taxon>Actinomycetota</taxon>
        <taxon>Actinomycetes</taxon>
        <taxon>Streptosporangiales</taxon>
        <taxon>Streptosporangiaceae</taxon>
        <taxon>Nonomuraea</taxon>
    </lineage>
</organism>
<dbReference type="EC" id="3.1.3.1" evidence="4"/>
<dbReference type="AlphaFoldDB" id="A0A9X2K6X1"/>
<dbReference type="EMBL" id="JAMZEB010000002">
    <property type="protein sequence ID" value="MCP2359171.1"/>
    <property type="molecule type" value="Genomic_DNA"/>
</dbReference>
<sequence>MDRRAFLTAATAGLLLPQPAAPAAAASSSRTLRADPFTLGVASGDPSADGFVLWTRLAVDPLGGDGRGGMPSRDVEVDWQVATDERFARVVESGTATAGAGAAHSVHVELKGLEPGREYFYRFRSQGRLSPAGRTRTTPAGETPLNFAVAACAHYEHGYYTAYRRLAEQEPDLVVFLGDYMYEYGPSGYTALAGRVRTHTPGKCETLADYRLRHAQYKSDPDLQAAHAVAPWLMSFDDHEVENNWAGRVSSTGAPGFERRRAQAFRAYYENMPLRRASLQGAALKVNRRISWGTLARFHLLDTRQFRDDQACLDGVRAGCDERLADERTLLGADQWRWLESGLNDSTTCWNLLGQQIMVAHRDYKIGPGREVNLDSWDGYAAERTRLLRSLSRTPNPVVLTGDAHMHHLAELKTDFDDPDAPVVARELVASSIASDGDGYRDRTWISEALQENPHISYIDQRRGYLMARLTRDELSVDFRTLDYISRRGARARTAHRLTIPALTGAAAAGQAAPRVGWGVVG</sequence>
<dbReference type="InterPro" id="IPR018946">
    <property type="entry name" value="PhoD-like_MPP"/>
</dbReference>
<dbReference type="InterPro" id="IPR032093">
    <property type="entry name" value="PhoD_N"/>
</dbReference>
<evidence type="ECO:0000259" key="3">
    <source>
        <dbReference type="Pfam" id="PF16655"/>
    </source>
</evidence>
<keyword evidence="4" id="KW-0378">Hydrolase</keyword>
<dbReference type="InterPro" id="IPR052900">
    <property type="entry name" value="Phospholipid_Metab_Enz"/>
</dbReference>
<feature type="domain" description="Phospholipase D N-terminal" evidence="3">
    <location>
        <begin position="39"/>
        <end position="137"/>
    </location>
</feature>
<keyword evidence="5" id="KW-1185">Reference proteome</keyword>
<evidence type="ECO:0000313" key="4">
    <source>
        <dbReference type="EMBL" id="MCP2359171.1"/>
    </source>
</evidence>
<proteinExistence type="predicted"/>
<dbReference type="PANTHER" id="PTHR43606">
    <property type="entry name" value="PHOSPHATASE, PUTATIVE (AFU_ORTHOLOGUE AFUA_6G08710)-RELATED"/>
    <property type="match status" value="1"/>
</dbReference>
<dbReference type="PANTHER" id="PTHR43606:SF2">
    <property type="entry name" value="ALKALINE PHOSPHATASE FAMILY PROTEIN (AFU_ORTHOLOGUE AFUA_5G03860)"/>
    <property type="match status" value="1"/>
</dbReference>
<keyword evidence="1" id="KW-0732">Signal</keyword>
<name>A0A9X2K6X1_9ACTN</name>
<dbReference type="Proteomes" id="UP001139648">
    <property type="component" value="Unassembled WGS sequence"/>
</dbReference>
<dbReference type="Gene3D" id="2.60.40.380">
    <property type="entry name" value="Purple acid phosphatase-like, N-terminal"/>
    <property type="match status" value="1"/>
</dbReference>
<dbReference type="SUPFAM" id="SSF56300">
    <property type="entry name" value="Metallo-dependent phosphatases"/>
    <property type="match status" value="1"/>
</dbReference>
<reference evidence="4" key="1">
    <citation type="submission" date="2022-06" db="EMBL/GenBank/DDBJ databases">
        <title>Sequencing the genomes of 1000 actinobacteria strains.</title>
        <authorList>
            <person name="Klenk H.-P."/>
        </authorList>
    </citation>
    <scope>NUCLEOTIDE SEQUENCE</scope>
    <source>
        <strain evidence="4">DSM 46694</strain>
    </source>
</reference>
<accession>A0A9X2K6X1</accession>
<dbReference type="InterPro" id="IPR038607">
    <property type="entry name" value="PhoD-like_sf"/>
</dbReference>
<dbReference type="Pfam" id="PF09423">
    <property type="entry name" value="PhoD"/>
    <property type="match status" value="1"/>
</dbReference>
<dbReference type="GO" id="GO:0004035">
    <property type="term" value="F:alkaline phosphatase activity"/>
    <property type="evidence" value="ECO:0007669"/>
    <property type="project" value="UniProtKB-EC"/>
</dbReference>
<evidence type="ECO:0000259" key="2">
    <source>
        <dbReference type="Pfam" id="PF09423"/>
    </source>
</evidence>
<dbReference type="InterPro" id="IPR029052">
    <property type="entry name" value="Metallo-depent_PP-like"/>
</dbReference>
<feature type="chain" id="PRO_5040867014" evidence="1">
    <location>
        <begin position="26"/>
        <end position="522"/>
    </location>
</feature>
<dbReference type="Pfam" id="PF16655">
    <property type="entry name" value="PhoD_N"/>
    <property type="match status" value="1"/>
</dbReference>